<dbReference type="InterPro" id="IPR027417">
    <property type="entry name" value="P-loop_NTPase"/>
</dbReference>
<dbReference type="PROSITE" id="PS50005">
    <property type="entry name" value="TPR"/>
    <property type="match status" value="2"/>
</dbReference>
<dbReference type="Proteomes" id="UP000503222">
    <property type="component" value="Chromosome"/>
</dbReference>
<feature type="repeat" description="TPR" evidence="2">
    <location>
        <begin position="30"/>
        <end position="63"/>
    </location>
</feature>
<evidence type="ECO:0000256" key="2">
    <source>
        <dbReference type="PROSITE-ProRule" id="PRU00339"/>
    </source>
</evidence>
<evidence type="ECO:0000313" key="4">
    <source>
        <dbReference type="Proteomes" id="UP000503222"/>
    </source>
</evidence>
<reference evidence="3 4" key="1">
    <citation type="submission" date="2020-03" db="EMBL/GenBank/DDBJ databases">
        <title>Sphingomonas sp. nov., isolated from fish.</title>
        <authorList>
            <person name="Hyun D.-W."/>
            <person name="Bae J.-W."/>
        </authorList>
    </citation>
    <scope>NUCLEOTIDE SEQUENCE [LARGE SCALE GENOMIC DNA]</scope>
    <source>
        <strain evidence="3 4">HDW15B</strain>
    </source>
</reference>
<proteinExistence type="predicted"/>
<accession>A0A6G7YT86</accession>
<keyword evidence="4" id="KW-1185">Reference proteome</keyword>
<dbReference type="RefSeq" id="WP_166412341.1">
    <property type="nucleotide sequence ID" value="NZ_CP049869.1"/>
</dbReference>
<keyword evidence="1" id="KW-0808">Transferase</keyword>
<dbReference type="Gene3D" id="1.25.40.10">
    <property type="entry name" value="Tetratricopeptide repeat domain"/>
    <property type="match status" value="1"/>
</dbReference>
<evidence type="ECO:0000313" key="3">
    <source>
        <dbReference type="EMBL" id="QIK79956.1"/>
    </source>
</evidence>
<dbReference type="InterPro" id="IPR011990">
    <property type="entry name" value="TPR-like_helical_dom_sf"/>
</dbReference>
<keyword evidence="2" id="KW-0802">TPR repeat</keyword>
<evidence type="ECO:0000256" key="1">
    <source>
        <dbReference type="ARBA" id="ARBA00022679"/>
    </source>
</evidence>
<dbReference type="SMART" id="SM00028">
    <property type="entry name" value="TPR"/>
    <property type="match status" value="4"/>
</dbReference>
<feature type="repeat" description="TPR" evidence="2">
    <location>
        <begin position="132"/>
        <end position="165"/>
    </location>
</feature>
<dbReference type="KEGG" id="spii:G7077_05440"/>
<name>A0A6G7YT86_9SPHN</name>
<protein>
    <submittedName>
        <fullName evidence="3">Tetratricopeptide repeat protein</fullName>
    </submittedName>
</protein>
<dbReference type="InterPro" id="IPR019734">
    <property type="entry name" value="TPR_rpt"/>
</dbReference>
<dbReference type="Pfam" id="PF13469">
    <property type="entry name" value="Sulfotransfer_3"/>
    <property type="match status" value="1"/>
</dbReference>
<dbReference type="PANTHER" id="PTHR12788:SF10">
    <property type="entry name" value="PROTEIN-TYROSINE SULFOTRANSFERASE"/>
    <property type="match status" value="1"/>
</dbReference>
<dbReference type="GO" id="GO:0008476">
    <property type="term" value="F:protein-tyrosine sulfotransferase activity"/>
    <property type="evidence" value="ECO:0007669"/>
    <property type="project" value="InterPro"/>
</dbReference>
<dbReference type="SUPFAM" id="SSF48452">
    <property type="entry name" value="TPR-like"/>
    <property type="match status" value="1"/>
</dbReference>
<dbReference type="PANTHER" id="PTHR12788">
    <property type="entry name" value="PROTEIN-TYROSINE SULFOTRANSFERASE 2"/>
    <property type="match status" value="1"/>
</dbReference>
<dbReference type="SUPFAM" id="SSF52540">
    <property type="entry name" value="P-loop containing nucleoside triphosphate hydrolases"/>
    <property type="match status" value="1"/>
</dbReference>
<dbReference type="Gene3D" id="3.40.50.300">
    <property type="entry name" value="P-loop containing nucleotide triphosphate hydrolases"/>
    <property type="match status" value="1"/>
</dbReference>
<dbReference type="Pfam" id="PF14559">
    <property type="entry name" value="TPR_19"/>
    <property type="match status" value="1"/>
</dbReference>
<gene>
    <name evidence="3" type="ORF">G7077_05440</name>
</gene>
<sequence length="517" mass="58944">MEAALALHENRLDAAERLLKPHLKERPFDVRAIRMLAELAARIGRMRDAETLLRRAIEIAPNFTAARANLALVLSRMGRPAEAMDLLDVVFEEEPDAIGHLNLKAATLGRLGDFNEAIRIYEEVLERAPGQPRVWLSYGHMLKTLGRQTEGVEAYRRAIELKPELGEAWWSLANLKTIRFDDKDIEAMQTALAYDGISEEDRFHLEFALGKAMHDRRRADDAFAHYQRGNALRRQRQPFRSGDLTRTVDKCLELLTPELLNREGGCEKADPIFIVGMPRAGSTLIEQILSSHPLVEGTSELPDLPVIAREQGSYPAASTTLTANQSRLAGEEYLQRASVQRRTHRPYFVDKLPNNWLFVPFIQLVLPNAKIIDARRHPLGCCMSNYRQHFARGQDFTYDLEDVGQYYRDYVRLMAHVDAAVPGRVHRVIYERMVTDTEAEVRRLLAYCGLEFDPACLSFYETERPVRTASSEQVRQPIYKAAMEEWQPYSDYLGPLRQALGSVLDSYPEVPASLLQR</sequence>
<dbReference type="EMBL" id="CP049869">
    <property type="protein sequence ID" value="QIK79956.1"/>
    <property type="molecule type" value="Genomic_DNA"/>
</dbReference>
<dbReference type="AlphaFoldDB" id="A0A6G7YT86"/>
<dbReference type="InterPro" id="IPR026634">
    <property type="entry name" value="TPST-like"/>
</dbReference>
<organism evidence="3 4">
    <name type="scientific">Sphingomonas piscis</name>
    <dbReference type="NCBI Taxonomy" id="2714943"/>
    <lineage>
        <taxon>Bacteria</taxon>
        <taxon>Pseudomonadati</taxon>
        <taxon>Pseudomonadota</taxon>
        <taxon>Alphaproteobacteria</taxon>
        <taxon>Sphingomonadales</taxon>
        <taxon>Sphingomonadaceae</taxon>
        <taxon>Sphingomonas</taxon>
    </lineage>
</organism>
<dbReference type="Pfam" id="PF13432">
    <property type="entry name" value="TPR_16"/>
    <property type="match status" value="1"/>
</dbReference>